<accession>A0ABQ9HA76</accession>
<comment type="caution">
    <text evidence="2">The sequence shown here is derived from an EMBL/GenBank/DDBJ whole genome shotgun (WGS) entry which is preliminary data.</text>
</comment>
<keyword evidence="3" id="KW-1185">Reference proteome</keyword>
<evidence type="ECO:0000313" key="3">
    <source>
        <dbReference type="Proteomes" id="UP001159363"/>
    </source>
</evidence>
<name>A0ABQ9HA76_9NEOP</name>
<organism evidence="2 3">
    <name type="scientific">Dryococelus australis</name>
    <dbReference type="NCBI Taxonomy" id="614101"/>
    <lineage>
        <taxon>Eukaryota</taxon>
        <taxon>Metazoa</taxon>
        <taxon>Ecdysozoa</taxon>
        <taxon>Arthropoda</taxon>
        <taxon>Hexapoda</taxon>
        <taxon>Insecta</taxon>
        <taxon>Pterygota</taxon>
        <taxon>Neoptera</taxon>
        <taxon>Polyneoptera</taxon>
        <taxon>Phasmatodea</taxon>
        <taxon>Verophasmatodea</taxon>
        <taxon>Anareolatae</taxon>
        <taxon>Phasmatidae</taxon>
        <taxon>Eurycanthinae</taxon>
        <taxon>Dryococelus</taxon>
    </lineage>
</organism>
<feature type="region of interest" description="Disordered" evidence="1">
    <location>
        <begin position="1"/>
        <end position="21"/>
    </location>
</feature>
<dbReference type="EMBL" id="JARBHB010000006">
    <property type="protein sequence ID" value="KAJ8881221.1"/>
    <property type="molecule type" value="Genomic_DNA"/>
</dbReference>
<evidence type="ECO:0000256" key="1">
    <source>
        <dbReference type="SAM" id="MobiDB-lite"/>
    </source>
</evidence>
<gene>
    <name evidence="2" type="ORF">PR048_017695</name>
</gene>
<sequence length="825" mass="91030">MRSCYGAGSRSRRRRWDDEKGNGPIYCELQPHMPAKWRHLLATRRNASQQSAPGNLLIGRSPAIGNIFEHAITNKTKDTLPDTRAANQRLRTTTIKELPSHFDSTARLRPGEPGYIPDGVTPRFSHVGIVRDDAAGRRVSSGIPRFPIFISALLRAHLASHSSALKTSMLRAAQISLFTSRIFLLHLVQTKLSPKGQRTAFKRTQYNHCEETAIRLKQSRQTRTGKRATLELQSSAKMRCRCEGCRTPEFVLITSPCHQRRNALLVSACRELDPAAVSPSLDFTAHLLRGLGDPMRVIEVSMEQRRNERMGEREIPEKTRRAVATAPLPCLDDRLPWDSRCANLLVITASRPQLDWGREERSGSGQLCYISCSVPSLSRVLDSWTPISARCIVSLERPATTVGSECSLRVLGIKSETDWLNCGKLRLDTVPICCSSVRVKRFGRLLTARSGLVSKAIFLVCAAGVRGTSGCSALLLSILLCALVCLLHAEPVCRIEEHFVLAVGRRLHSTVSPAGRSVIYTHVDPLPSAAFRQQVALLSPSSSPVRDFPLTARSCFARISDIRHSGLVHNIAITLQSTHDLQKSRYFVAVDSTTRCMPVAYGKINLLKELEKVGNYFIDKTESIVVVRLLVSHRGETGPIPGETAPGFSFVGILPDDAAGRRVFSGISRLRCACIPALLHSHLAFIGSQDLAVKSHPNLFPDPCSIVALRGRERAWSGAPLGYFRRPWLGSGPSRVARWRHVDNGLGDASSRPHPAEVGDFLHRPTAYSPAESSVLSPFISHTACHDKNTARLARRSDEMLGMRVNVARIAPSLLDLERAATYYS</sequence>
<protein>
    <submittedName>
        <fullName evidence="2">Uncharacterized protein</fullName>
    </submittedName>
</protein>
<reference evidence="2 3" key="1">
    <citation type="submission" date="2023-02" db="EMBL/GenBank/DDBJ databases">
        <title>LHISI_Scaffold_Assembly.</title>
        <authorList>
            <person name="Stuart O.P."/>
            <person name="Cleave R."/>
            <person name="Magrath M.J.L."/>
            <person name="Mikheyev A.S."/>
        </authorList>
    </citation>
    <scope>NUCLEOTIDE SEQUENCE [LARGE SCALE GENOMIC DNA]</scope>
    <source>
        <strain evidence="2">Daus_M_001</strain>
        <tissue evidence="2">Leg muscle</tissue>
    </source>
</reference>
<proteinExistence type="predicted"/>
<dbReference type="Proteomes" id="UP001159363">
    <property type="component" value="Chromosome 5"/>
</dbReference>
<evidence type="ECO:0000313" key="2">
    <source>
        <dbReference type="EMBL" id="KAJ8881221.1"/>
    </source>
</evidence>